<sequence>MCAVPPTTRSATTTRPLSSPRSSWCGTVPSSPRSTTSTGPSPRHLVLPVLGRCPRMSELGPEWQRILKAAAAAMERESATFSISEPGTAERHLISGITGKHRLAAAKTIRLPIADLDSYVQLAFAKNLTALILSELGIEIGAARRRRAERAAAIDRITADATGSRLAEFEWFHAWLTALRANGVLAELADSSTGLGALIAVLEALPAADEPLPVISERLLGDTKALASGRARTMLLRALAAWREVEYPVDSESERELLEWTGIVSDDIASQVLVLNLPIEGGPVGDWMRAARGIPFRLTLQQLRREPVTVAAPVIHVVENPSIVRAATDALGADCPPLVCSEGVPSAALYRLLGAAPGARIRWRADFDWTGLRIVRRGLERFPNAEPWRMFTTDYRTGTPGIALRGNPTEAPWDPALSPAMETQGTAVMEESLLPALLNDLRTGDPGSARQ</sequence>
<name>A0A4S8P3B7_9ACTN</name>
<organism evidence="4 5">
    <name type="scientific">Glycomyces paridis</name>
    <dbReference type="NCBI Taxonomy" id="2126555"/>
    <lineage>
        <taxon>Bacteria</taxon>
        <taxon>Bacillati</taxon>
        <taxon>Actinomycetota</taxon>
        <taxon>Actinomycetes</taxon>
        <taxon>Glycomycetales</taxon>
        <taxon>Glycomycetaceae</taxon>
        <taxon>Glycomyces</taxon>
    </lineage>
</organism>
<dbReference type="InterPro" id="IPR024465">
    <property type="entry name" value="DUF2399"/>
</dbReference>
<dbReference type="NCBIfam" id="TIGR02679">
    <property type="entry name" value="TIGR02679 family protein"/>
    <property type="match status" value="1"/>
</dbReference>
<evidence type="ECO:0000259" key="3">
    <source>
        <dbReference type="Pfam" id="PF11796"/>
    </source>
</evidence>
<comment type="caution">
    <text evidence="4">The sequence shown here is derived from an EMBL/GenBank/DDBJ whole genome shotgun (WGS) entry which is preliminary data.</text>
</comment>
<evidence type="ECO:0000256" key="1">
    <source>
        <dbReference type="SAM" id="MobiDB-lite"/>
    </source>
</evidence>
<dbReference type="InterPro" id="IPR013495">
    <property type="entry name" value="CHP02679"/>
</dbReference>
<dbReference type="EMBL" id="STGX01000018">
    <property type="protein sequence ID" value="THV24488.1"/>
    <property type="molecule type" value="Genomic_DNA"/>
</dbReference>
<feature type="domain" description="DUF2399" evidence="2">
    <location>
        <begin position="297"/>
        <end position="441"/>
    </location>
</feature>
<reference evidence="4 5" key="1">
    <citation type="journal article" date="2018" name="Int. J. Syst. Evol. Microbiol.">
        <title>Glycomyces paridis sp. nov., isolated from the medicinal plant Paris polyphylla.</title>
        <authorList>
            <person name="Fang X.M."/>
            <person name="Bai J.L."/>
            <person name="Su J."/>
            <person name="Zhao L.L."/>
            <person name="Liu H.Y."/>
            <person name="Ma B.P."/>
            <person name="Zhang Y.Q."/>
            <person name="Yu L.Y."/>
        </authorList>
    </citation>
    <scope>NUCLEOTIDE SEQUENCE [LARGE SCALE GENOMIC DNA]</scope>
    <source>
        <strain evidence="4 5">CPCC 204357</strain>
    </source>
</reference>
<feature type="region of interest" description="Disordered" evidence="1">
    <location>
        <begin position="1"/>
        <end position="43"/>
    </location>
</feature>
<evidence type="ECO:0000313" key="5">
    <source>
        <dbReference type="Proteomes" id="UP000305792"/>
    </source>
</evidence>
<dbReference type="Pfam" id="PF11796">
    <property type="entry name" value="DUF3323"/>
    <property type="match status" value="1"/>
</dbReference>
<dbReference type="AlphaFoldDB" id="A0A4S8P3B7"/>
<dbReference type="Proteomes" id="UP000305792">
    <property type="component" value="Unassembled WGS sequence"/>
</dbReference>
<dbReference type="Pfam" id="PF09664">
    <property type="entry name" value="DUF2399"/>
    <property type="match status" value="1"/>
</dbReference>
<keyword evidence="5" id="KW-1185">Reference proteome</keyword>
<proteinExistence type="predicted"/>
<feature type="domain" description="Conserved hypothetical protein CHP02679 N terminus" evidence="3">
    <location>
        <begin position="80"/>
        <end position="278"/>
    </location>
</feature>
<evidence type="ECO:0000259" key="2">
    <source>
        <dbReference type="Pfam" id="PF09664"/>
    </source>
</evidence>
<evidence type="ECO:0000313" key="4">
    <source>
        <dbReference type="EMBL" id="THV24488.1"/>
    </source>
</evidence>
<accession>A0A4S8P3B7</accession>
<dbReference type="InterPro" id="IPR024466">
    <property type="entry name" value="CHP02679_N"/>
</dbReference>
<protein>
    <submittedName>
        <fullName evidence="4">TIGR02679 family protein</fullName>
    </submittedName>
</protein>
<gene>
    <name evidence="4" type="ORF">E9998_20960</name>
</gene>